<dbReference type="InterPro" id="IPR032816">
    <property type="entry name" value="VTT_dom"/>
</dbReference>
<dbReference type="Pfam" id="PF09335">
    <property type="entry name" value="VTT_dom"/>
    <property type="match status" value="1"/>
</dbReference>
<dbReference type="PANTHER" id="PTHR42709:SF9">
    <property type="entry name" value="ALKALINE PHOSPHATASE LIKE PROTEIN"/>
    <property type="match status" value="1"/>
</dbReference>
<feature type="transmembrane region" description="Helical" evidence="2">
    <location>
        <begin position="166"/>
        <end position="184"/>
    </location>
</feature>
<sequence length="203" mass="23031">MLEFLIQFLKELGIWGLLISNALEASSLPFPGGMMTLTYGYLLNASIIEMVGFAFLTSVIYTIFSFIPYGIGLKVKDKVEKKLKKKKVERVQKWFRKCGSWSIAITRPLGVGNYVSYVSGMSKVKAWIFAVLTFVGIFPWTIAMLWIGKNGNIKSVQAIFGSIQKYVFLILIVAVIGFIGYHYYQKRCKIEHKKQVINTDQTS</sequence>
<reference evidence="4 5" key="1">
    <citation type="submission" date="2019-11" db="EMBL/GenBank/DDBJ databases">
        <title>Genome sequences of 17 halophilic strains isolated from different environments.</title>
        <authorList>
            <person name="Furrow R.E."/>
        </authorList>
    </citation>
    <scope>NUCLEOTIDE SEQUENCE [LARGE SCALE GENOMIC DNA]</scope>
    <source>
        <strain evidence="4 5">22506_14_FS</strain>
    </source>
</reference>
<name>A0A845F3Q5_9BACL</name>
<dbReference type="GO" id="GO:0005886">
    <property type="term" value="C:plasma membrane"/>
    <property type="evidence" value="ECO:0007669"/>
    <property type="project" value="TreeGrafter"/>
</dbReference>
<comment type="similarity">
    <text evidence="1">Belongs to the DedA family.</text>
</comment>
<keyword evidence="2" id="KW-1133">Transmembrane helix</keyword>
<feature type="transmembrane region" description="Helical" evidence="2">
    <location>
        <begin position="50"/>
        <end position="73"/>
    </location>
</feature>
<proteinExistence type="inferred from homology"/>
<evidence type="ECO:0000259" key="3">
    <source>
        <dbReference type="Pfam" id="PF09335"/>
    </source>
</evidence>
<dbReference type="InterPro" id="IPR051311">
    <property type="entry name" value="DedA_domain"/>
</dbReference>
<feature type="transmembrane region" description="Helical" evidence="2">
    <location>
        <begin position="12"/>
        <end position="30"/>
    </location>
</feature>
<dbReference type="EMBL" id="WMEY01000006">
    <property type="protein sequence ID" value="MYL65287.1"/>
    <property type="molecule type" value="Genomic_DNA"/>
</dbReference>
<dbReference type="AlphaFoldDB" id="A0A845F3Q5"/>
<keyword evidence="2" id="KW-0472">Membrane</keyword>
<dbReference type="Proteomes" id="UP000447833">
    <property type="component" value="Unassembled WGS sequence"/>
</dbReference>
<feature type="transmembrane region" description="Helical" evidence="2">
    <location>
        <begin position="127"/>
        <end position="146"/>
    </location>
</feature>
<evidence type="ECO:0000256" key="2">
    <source>
        <dbReference type="SAM" id="Phobius"/>
    </source>
</evidence>
<evidence type="ECO:0000313" key="5">
    <source>
        <dbReference type="Proteomes" id="UP000447833"/>
    </source>
</evidence>
<gene>
    <name evidence="4" type="ORF">GLW07_18170</name>
</gene>
<comment type="caution">
    <text evidence="4">The sequence shown here is derived from an EMBL/GenBank/DDBJ whole genome shotgun (WGS) entry which is preliminary data.</text>
</comment>
<accession>A0A845F3Q5</accession>
<protein>
    <recommendedName>
        <fullName evidence="3">VTT domain-containing protein</fullName>
    </recommendedName>
</protein>
<dbReference type="PANTHER" id="PTHR42709">
    <property type="entry name" value="ALKALINE PHOSPHATASE LIKE PROTEIN"/>
    <property type="match status" value="1"/>
</dbReference>
<evidence type="ECO:0000256" key="1">
    <source>
        <dbReference type="ARBA" id="ARBA00010792"/>
    </source>
</evidence>
<keyword evidence="2" id="KW-0812">Transmembrane</keyword>
<feature type="domain" description="VTT" evidence="3">
    <location>
        <begin position="30"/>
        <end position="148"/>
    </location>
</feature>
<organism evidence="4 5">
    <name type="scientific">Guptibacillus hwajinpoensis</name>
    <dbReference type="NCBI Taxonomy" id="208199"/>
    <lineage>
        <taxon>Bacteria</taxon>
        <taxon>Bacillati</taxon>
        <taxon>Bacillota</taxon>
        <taxon>Bacilli</taxon>
        <taxon>Bacillales</taxon>
        <taxon>Guptibacillaceae</taxon>
        <taxon>Guptibacillus</taxon>
    </lineage>
</organism>
<evidence type="ECO:0000313" key="4">
    <source>
        <dbReference type="EMBL" id="MYL65287.1"/>
    </source>
</evidence>
<dbReference type="RefSeq" id="WP_160920645.1">
    <property type="nucleotide sequence ID" value="NZ_WMEY01000006.1"/>
</dbReference>